<dbReference type="RefSeq" id="WP_203904141.1">
    <property type="nucleotide sequence ID" value="NZ_BOPF01000038.1"/>
</dbReference>
<reference evidence="1" key="1">
    <citation type="submission" date="2021-01" db="EMBL/GenBank/DDBJ databases">
        <title>Whole genome shotgun sequence of Virgisporangium aliadipatigenens NBRC 105644.</title>
        <authorList>
            <person name="Komaki H."/>
            <person name="Tamura T."/>
        </authorList>
    </citation>
    <scope>NUCLEOTIDE SEQUENCE</scope>
    <source>
        <strain evidence="1">NBRC 105644</strain>
    </source>
</reference>
<gene>
    <name evidence="1" type="ORF">Val02_76000</name>
</gene>
<sequence>MSTEIRYGLDALRAALDAGKTVEEDTVPIGAVQPVLRADGAMDHVRVRLPYPVYLADLARSFGVWQLERTPAGPKRAVFPQTSRRTTVSAELDSGGRAATVLLRPAGRRGQ</sequence>
<keyword evidence="2" id="KW-1185">Reference proteome</keyword>
<dbReference type="AlphaFoldDB" id="A0A8J3YS60"/>
<evidence type="ECO:0000313" key="2">
    <source>
        <dbReference type="Proteomes" id="UP000619260"/>
    </source>
</evidence>
<protein>
    <submittedName>
        <fullName evidence="1">Uncharacterized protein</fullName>
    </submittedName>
</protein>
<evidence type="ECO:0000313" key="1">
    <source>
        <dbReference type="EMBL" id="GIJ50714.1"/>
    </source>
</evidence>
<name>A0A8J3YS60_9ACTN</name>
<dbReference type="EMBL" id="BOPF01000038">
    <property type="protein sequence ID" value="GIJ50714.1"/>
    <property type="molecule type" value="Genomic_DNA"/>
</dbReference>
<comment type="caution">
    <text evidence="1">The sequence shown here is derived from an EMBL/GenBank/DDBJ whole genome shotgun (WGS) entry which is preliminary data.</text>
</comment>
<accession>A0A8J3YS60</accession>
<organism evidence="1 2">
    <name type="scientific">Virgisporangium aliadipatigenens</name>
    <dbReference type="NCBI Taxonomy" id="741659"/>
    <lineage>
        <taxon>Bacteria</taxon>
        <taxon>Bacillati</taxon>
        <taxon>Actinomycetota</taxon>
        <taxon>Actinomycetes</taxon>
        <taxon>Micromonosporales</taxon>
        <taxon>Micromonosporaceae</taxon>
        <taxon>Virgisporangium</taxon>
    </lineage>
</organism>
<proteinExistence type="predicted"/>
<dbReference type="Proteomes" id="UP000619260">
    <property type="component" value="Unassembled WGS sequence"/>
</dbReference>